<name>A0A934IKY2_9HYPH</name>
<evidence type="ECO:0000313" key="6">
    <source>
        <dbReference type="EMBL" id="MBJ3774218.1"/>
    </source>
</evidence>
<dbReference type="Proteomes" id="UP000609531">
    <property type="component" value="Unassembled WGS sequence"/>
</dbReference>
<evidence type="ECO:0000256" key="2">
    <source>
        <dbReference type="ARBA" id="ARBA00016549"/>
    </source>
</evidence>
<sequence length="229" mass="22934">MSYASVLKAARVIARASDEDVDAFADAPVGNIVDALGRSGAMVHTIKPVTGLDRFCGPALTVDAGPRDNLAPWAAMRLAKAGDVMVIATGGHDAHSVAGDILVTIAKNAGVAAIVTDGMVRDITGIDEAGIPVFSAGVSPNSPQKNGPGAVGLPIIAGGVAVAAGDIVCGDEDGVVVIPGARIAEAKAALAVVRRKEAAMEANAKGGATAPDWLAEMSLDDLFTFVDAD</sequence>
<dbReference type="PANTHER" id="PTHR33254">
    <property type="entry name" value="4-HYDROXY-4-METHYL-2-OXOGLUTARATE ALDOLASE 3-RELATED"/>
    <property type="match status" value="1"/>
</dbReference>
<dbReference type="SUPFAM" id="SSF89562">
    <property type="entry name" value="RraA-like"/>
    <property type="match status" value="1"/>
</dbReference>
<protein>
    <recommendedName>
        <fullName evidence="2">Putative 4-hydroxy-4-methyl-2-oxoglutarate aldolase</fullName>
    </recommendedName>
    <alternativeName>
        <fullName evidence="3">Regulator of ribonuclease activity homolog</fullName>
    </alternativeName>
    <alternativeName>
        <fullName evidence="4">RraA-like protein</fullName>
    </alternativeName>
</protein>
<evidence type="ECO:0000256" key="3">
    <source>
        <dbReference type="ARBA" id="ARBA00029596"/>
    </source>
</evidence>
<gene>
    <name evidence="6" type="ORF">JCR33_00865</name>
</gene>
<keyword evidence="7" id="KW-1185">Reference proteome</keyword>
<comment type="cofactor">
    <cofactor evidence="5">
        <name>Mg(2+)</name>
        <dbReference type="ChEBI" id="CHEBI:18420"/>
    </cofactor>
</comment>
<evidence type="ECO:0000313" key="7">
    <source>
        <dbReference type="Proteomes" id="UP000609531"/>
    </source>
</evidence>
<organism evidence="6 7">
    <name type="scientific">Acuticoccus mangrovi</name>
    <dbReference type="NCBI Taxonomy" id="2796142"/>
    <lineage>
        <taxon>Bacteria</taxon>
        <taxon>Pseudomonadati</taxon>
        <taxon>Pseudomonadota</taxon>
        <taxon>Alphaproteobacteria</taxon>
        <taxon>Hyphomicrobiales</taxon>
        <taxon>Amorphaceae</taxon>
        <taxon>Acuticoccus</taxon>
    </lineage>
</organism>
<dbReference type="AlphaFoldDB" id="A0A934IKY2"/>
<feature type="binding site" evidence="5">
    <location>
        <begin position="99"/>
        <end position="102"/>
    </location>
    <ligand>
        <name>substrate</name>
    </ligand>
</feature>
<evidence type="ECO:0000256" key="5">
    <source>
        <dbReference type="PIRSR" id="PIRSR605493-1"/>
    </source>
</evidence>
<proteinExistence type="predicted"/>
<comment type="caution">
    <text evidence="6">The sequence shown here is derived from an EMBL/GenBank/DDBJ whole genome shotgun (WGS) entry which is preliminary data.</text>
</comment>
<dbReference type="InterPro" id="IPR036704">
    <property type="entry name" value="RraA/RraA-like_sf"/>
</dbReference>
<accession>A0A934IKY2</accession>
<keyword evidence="5" id="KW-0479">Metal-binding</keyword>
<feature type="binding site" evidence="5">
    <location>
        <position position="122"/>
    </location>
    <ligand>
        <name>Mg(2+)</name>
        <dbReference type="ChEBI" id="CHEBI:18420"/>
    </ligand>
</feature>
<dbReference type="InterPro" id="IPR005493">
    <property type="entry name" value="RraA/RraA-like"/>
</dbReference>
<evidence type="ECO:0000256" key="1">
    <source>
        <dbReference type="ARBA" id="ARBA00001968"/>
    </source>
</evidence>
<evidence type="ECO:0000256" key="4">
    <source>
        <dbReference type="ARBA" id="ARBA00030169"/>
    </source>
</evidence>
<keyword evidence="5" id="KW-0460">Magnesium</keyword>
<dbReference type="RefSeq" id="WP_198880114.1">
    <property type="nucleotide sequence ID" value="NZ_JAEKJA010000001.1"/>
</dbReference>
<dbReference type="CDD" id="cd16841">
    <property type="entry name" value="RraA_family"/>
    <property type="match status" value="1"/>
</dbReference>
<dbReference type="Pfam" id="PF03737">
    <property type="entry name" value="RraA-like"/>
    <property type="match status" value="1"/>
</dbReference>
<dbReference type="GO" id="GO:0046872">
    <property type="term" value="F:metal ion binding"/>
    <property type="evidence" value="ECO:0007669"/>
    <property type="project" value="UniProtKB-KW"/>
</dbReference>
<dbReference type="EMBL" id="JAEKJA010000001">
    <property type="protein sequence ID" value="MBJ3774218.1"/>
    <property type="molecule type" value="Genomic_DNA"/>
</dbReference>
<reference evidence="6" key="1">
    <citation type="submission" date="2020-12" db="EMBL/GenBank/DDBJ databases">
        <title>Bacterial taxonomy.</title>
        <authorList>
            <person name="Pan X."/>
        </authorList>
    </citation>
    <scope>NUCLEOTIDE SEQUENCE</scope>
    <source>
        <strain evidence="6">B2012</strain>
    </source>
</reference>
<dbReference type="PANTHER" id="PTHR33254:SF4">
    <property type="entry name" value="4-HYDROXY-4-METHYL-2-OXOGLUTARATE ALDOLASE 3-RELATED"/>
    <property type="match status" value="1"/>
</dbReference>
<comment type="cofactor">
    <cofactor evidence="1">
        <name>a divalent metal cation</name>
        <dbReference type="ChEBI" id="CHEBI:60240"/>
    </cofactor>
</comment>
<dbReference type="Gene3D" id="3.50.30.40">
    <property type="entry name" value="Ribonuclease E inhibitor RraA/RraA-like"/>
    <property type="match status" value="1"/>
</dbReference>
<feature type="binding site" evidence="5">
    <location>
        <position position="121"/>
    </location>
    <ligand>
        <name>substrate</name>
    </ligand>
</feature>